<proteinExistence type="predicted"/>
<name>A0A1T4MC27_9LACT</name>
<dbReference type="Gene3D" id="3.90.226.10">
    <property type="entry name" value="2-enoyl-CoA Hydratase, Chain A, domain 1"/>
    <property type="match status" value="1"/>
</dbReference>
<dbReference type="AlphaFoldDB" id="A0A1T4MC27"/>
<feature type="transmembrane region" description="Helical" evidence="1">
    <location>
        <begin position="21"/>
        <end position="40"/>
    </location>
</feature>
<keyword evidence="3" id="KW-0645">Protease</keyword>
<reference evidence="4" key="1">
    <citation type="submission" date="2017-02" db="EMBL/GenBank/DDBJ databases">
        <authorList>
            <person name="Varghese N."/>
            <person name="Submissions S."/>
        </authorList>
    </citation>
    <scope>NUCLEOTIDE SEQUENCE [LARGE SCALE GENOMIC DNA]</scope>
    <source>
        <strain evidence="4">DSM 15739</strain>
    </source>
</reference>
<dbReference type="SUPFAM" id="SSF52096">
    <property type="entry name" value="ClpP/crotonase"/>
    <property type="match status" value="1"/>
</dbReference>
<dbReference type="GO" id="GO:0008236">
    <property type="term" value="F:serine-type peptidase activity"/>
    <property type="evidence" value="ECO:0007669"/>
    <property type="project" value="InterPro"/>
</dbReference>
<dbReference type="SMART" id="SM00245">
    <property type="entry name" value="TSPc"/>
    <property type="match status" value="1"/>
</dbReference>
<dbReference type="STRING" id="1121925.SAMN02746011_01387"/>
<evidence type="ECO:0000313" key="4">
    <source>
        <dbReference type="Proteomes" id="UP000189941"/>
    </source>
</evidence>
<gene>
    <name evidence="3" type="ORF">SAMN02746011_01387</name>
</gene>
<sequence>MNHNEFKWIIYQIIFQSMMKYINLIMVVLISFRLLCPIIIEAETSSEITPTEFYNQTLAIFNEEGLYHNEQPWIDYYDEYQQSPLEFNSFASMMLELTKALRIVGGKHSFIVKKTSHIDKDQPDLFKYPSVETLEDGILHISLPETYNFFTVSNNGTDITTEFNKYTETVLNPIEENRQNIKGIVLDLRNNTGGSHAILFATTNFLFPDGNLLSFYNNKDEKIGGIKIDNTTLSVANNYENTYAIKRLSQLNVPVAVLINEYTSSAAEYLAIAIKDATTIDSKLFGKTSAGYTSVLSGYALSNDTDLLLATGYLKSNEGTDYKDTPIVPDVDSKTPLDDALQWLSKTSLD</sequence>
<evidence type="ECO:0000313" key="3">
    <source>
        <dbReference type="EMBL" id="SJZ64431.1"/>
    </source>
</evidence>
<organism evidence="3 4">
    <name type="scientific">Globicatella sulfidifaciens DSM 15739</name>
    <dbReference type="NCBI Taxonomy" id="1121925"/>
    <lineage>
        <taxon>Bacteria</taxon>
        <taxon>Bacillati</taxon>
        <taxon>Bacillota</taxon>
        <taxon>Bacilli</taxon>
        <taxon>Lactobacillales</taxon>
        <taxon>Aerococcaceae</taxon>
        <taxon>Globicatella</taxon>
    </lineage>
</organism>
<dbReference type="PANTHER" id="PTHR32060:SF30">
    <property type="entry name" value="CARBOXY-TERMINAL PROCESSING PROTEASE CTPA"/>
    <property type="match status" value="1"/>
</dbReference>
<dbReference type="GO" id="GO:0007165">
    <property type="term" value="P:signal transduction"/>
    <property type="evidence" value="ECO:0007669"/>
    <property type="project" value="TreeGrafter"/>
</dbReference>
<evidence type="ECO:0000259" key="2">
    <source>
        <dbReference type="SMART" id="SM00245"/>
    </source>
</evidence>
<evidence type="ECO:0000256" key="1">
    <source>
        <dbReference type="SAM" id="Phobius"/>
    </source>
</evidence>
<protein>
    <submittedName>
        <fullName evidence="3">Periplasmic protease</fullName>
    </submittedName>
</protein>
<dbReference type="Pfam" id="PF03572">
    <property type="entry name" value="Peptidase_S41"/>
    <property type="match status" value="1"/>
</dbReference>
<dbReference type="EMBL" id="FUWO01000011">
    <property type="protein sequence ID" value="SJZ64431.1"/>
    <property type="molecule type" value="Genomic_DNA"/>
</dbReference>
<dbReference type="PANTHER" id="PTHR32060">
    <property type="entry name" value="TAIL-SPECIFIC PROTEASE"/>
    <property type="match status" value="1"/>
</dbReference>
<dbReference type="Proteomes" id="UP000189941">
    <property type="component" value="Unassembled WGS sequence"/>
</dbReference>
<dbReference type="InterPro" id="IPR005151">
    <property type="entry name" value="Tail-specific_protease"/>
</dbReference>
<dbReference type="CDD" id="cd06567">
    <property type="entry name" value="Peptidase_S41"/>
    <property type="match status" value="1"/>
</dbReference>
<dbReference type="GO" id="GO:0030288">
    <property type="term" value="C:outer membrane-bounded periplasmic space"/>
    <property type="evidence" value="ECO:0007669"/>
    <property type="project" value="TreeGrafter"/>
</dbReference>
<dbReference type="InterPro" id="IPR029045">
    <property type="entry name" value="ClpP/crotonase-like_dom_sf"/>
</dbReference>
<dbReference type="OrthoDB" id="7314861at2"/>
<dbReference type="RefSeq" id="WP_078756122.1">
    <property type="nucleotide sequence ID" value="NZ_FUWO01000011.1"/>
</dbReference>
<keyword evidence="3" id="KW-0378">Hydrolase</keyword>
<dbReference type="GO" id="GO:0004175">
    <property type="term" value="F:endopeptidase activity"/>
    <property type="evidence" value="ECO:0007669"/>
    <property type="project" value="TreeGrafter"/>
</dbReference>
<dbReference type="GO" id="GO:0006508">
    <property type="term" value="P:proteolysis"/>
    <property type="evidence" value="ECO:0007669"/>
    <property type="project" value="UniProtKB-KW"/>
</dbReference>
<keyword evidence="1" id="KW-1133">Transmembrane helix</keyword>
<accession>A0A1T4MC27</accession>
<feature type="domain" description="Tail specific protease" evidence="2">
    <location>
        <begin position="129"/>
        <end position="334"/>
    </location>
</feature>
<keyword evidence="4" id="KW-1185">Reference proteome</keyword>
<keyword evidence="1" id="KW-0472">Membrane</keyword>
<keyword evidence="1" id="KW-0812">Transmembrane</keyword>